<dbReference type="SUPFAM" id="SSF51735">
    <property type="entry name" value="NAD(P)-binding Rossmann-fold domains"/>
    <property type="match status" value="1"/>
</dbReference>
<dbReference type="InterPro" id="IPR036291">
    <property type="entry name" value="NAD(P)-bd_dom_sf"/>
</dbReference>
<dbReference type="Gene3D" id="3.90.180.10">
    <property type="entry name" value="Medium-chain alcohol dehydrogenases, catalytic domain"/>
    <property type="match status" value="1"/>
</dbReference>
<accession>A0A165G4Y1</accession>
<keyword evidence="5" id="KW-1185">Reference proteome</keyword>
<evidence type="ECO:0000259" key="3">
    <source>
        <dbReference type="SMART" id="SM00829"/>
    </source>
</evidence>
<protein>
    <submittedName>
        <fullName evidence="4">NAD(P)H-quinone oxidoreductase</fullName>
    </submittedName>
</protein>
<gene>
    <name evidence="4" type="ORF">AVW16_04865</name>
</gene>
<dbReference type="GO" id="GO:0016651">
    <property type="term" value="F:oxidoreductase activity, acting on NAD(P)H"/>
    <property type="evidence" value="ECO:0007669"/>
    <property type="project" value="TreeGrafter"/>
</dbReference>
<reference evidence="5" key="1">
    <citation type="submission" date="2016-01" db="EMBL/GenBank/DDBJ databases">
        <title>Draft genome of Chromobacterium sp. F49.</title>
        <authorList>
            <person name="Hong K.W."/>
        </authorList>
    </citation>
    <scope>NUCLEOTIDE SEQUENCE [LARGE SCALE GENOMIC DNA]</scope>
    <source>
        <strain evidence="5">CN10</strain>
    </source>
</reference>
<dbReference type="SUPFAM" id="SSF50129">
    <property type="entry name" value="GroES-like"/>
    <property type="match status" value="1"/>
</dbReference>
<dbReference type="Pfam" id="PF00107">
    <property type="entry name" value="ADH_zinc_N"/>
    <property type="match status" value="1"/>
</dbReference>
<dbReference type="SMART" id="SM00829">
    <property type="entry name" value="PKS_ER"/>
    <property type="match status" value="1"/>
</dbReference>
<evidence type="ECO:0000256" key="2">
    <source>
        <dbReference type="ARBA" id="ARBA00023002"/>
    </source>
</evidence>
<dbReference type="PANTHER" id="PTHR48106:SF18">
    <property type="entry name" value="QUINONE OXIDOREDUCTASE PIG3"/>
    <property type="match status" value="1"/>
</dbReference>
<dbReference type="PANTHER" id="PTHR48106">
    <property type="entry name" value="QUINONE OXIDOREDUCTASE PIG3-RELATED"/>
    <property type="match status" value="1"/>
</dbReference>
<dbReference type="InterPro" id="IPR013149">
    <property type="entry name" value="ADH-like_C"/>
</dbReference>
<dbReference type="GO" id="GO:0070402">
    <property type="term" value="F:NADPH binding"/>
    <property type="evidence" value="ECO:0007669"/>
    <property type="project" value="TreeGrafter"/>
</dbReference>
<dbReference type="Pfam" id="PF08240">
    <property type="entry name" value="ADH_N"/>
    <property type="match status" value="1"/>
</dbReference>
<dbReference type="Gene3D" id="3.40.50.720">
    <property type="entry name" value="NAD(P)-binding Rossmann-like Domain"/>
    <property type="match status" value="1"/>
</dbReference>
<organism evidence="4 5">
    <name type="scientific">Crenobacter luteus</name>
    <dbReference type="NCBI Taxonomy" id="1452487"/>
    <lineage>
        <taxon>Bacteria</taxon>
        <taxon>Pseudomonadati</taxon>
        <taxon>Pseudomonadota</taxon>
        <taxon>Betaproteobacteria</taxon>
        <taxon>Neisseriales</taxon>
        <taxon>Neisseriaceae</taxon>
        <taxon>Crenobacter</taxon>
    </lineage>
</organism>
<dbReference type="AlphaFoldDB" id="A0A165G4Y1"/>
<dbReference type="InterPro" id="IPR020843">
    <property type="entry name" value="ER"/>
</dbReference>
<dbReference type="OrthoDB" id="9780520at2"/>
<evidence type="ECO:0000313" key="5">
    <source>
        <dbReference type="Proteomes" id="UP000076625"/>
    </source>
</evidence>
<feature type="domain" description="Enoyl reductase (ER)" evidence="3">
    <location>
        <begin position="10"/>
        <end position="320"/>
    </location>
</feature>
<evidence type="ECO:0000313" key="4">
    <source>
        <dbReference type="EMBL" id="KZE35119.1"/>
    </source>
</evidence>
<dbReference type="CDD" id="cd05276">
    <property type="entry name" value="p53_inducible_oxidoreductase"/>
    <property type="match status" value="1"/>
</dbReference>
<dbReference type="Proteomes" id="UP000076625">
    <property type="component" value="Unassembled WGS sequence"/>
</dbReference>
<dbReference type="InterPro" id="IPR014189">
    <property type="entry name" value="Quinone_OxRdtase_PIG3"/>
</dbReference>
<comment type="caution">
    <text evidence="4">The sequence shown here is derived from an EMBL/GenBank/DDBJ whole genome shotgun (WGS) entry which is preliminary data.</text>
</comment>
<sequence length="326" mass="33650">MLAIVQRAPGGADTLAVGEVPLPEPGPGQLRVRVRAAGVNRADLVQREGRYPPPPGVTAILGLEVAGEVDAAPAGSRFAVGDAVFGLVAGGGYAEYALLDEALAVEKPAALDWATAASLPEAWMTAWLNLVEVGRLKAGETLLVHAGASGVGAAAIQLANLLGAHALASAGSPAKLAFCRQMGARDAFDYRALPSFAAWVRERGGADVVLDPVGASHLADNVAALRPDGRLVLIGVMGGARGELNLGQVLVKRLSLLGSTLRSQPPEVKADLAEALRTRVLPALLDGRLRPTLDAVFAIADVRAAHEYMEANRNLGKVVLSGFDPT</sequence>
<proteinExistence type="predicted"/>
<dbReference type="RefSeq" id="WP_066609540.1">
    <property type="nucleotide sequence ID" value="NZ_LQQU01000003.1"/>
</dbReference>
<evidence type="ECO:0000256" key="1">
    <source>
        <dbReference type="ARBA" id="ARBA00022857"/>
    </source>
</evidence>
<dbReference type="InterPro" id="IPR013154">
    <property type="entry name" value="ADH-like_N"/>
</dbReference>
<keyword evidence="1" id="KW-0521">NADP</keyword>
<name>A0A165G4Y1_9NEIS</name>
<dbReference type="NCBIfam" id="TIGR02824">
    <property type="entry name" value="quinone_pig3"/>
    <property type="match status" value="1"/>
</dbReference>
<keyword evidence="2" id="KW-0560">Oxidoreductase</keyword>
<dbReference type="InterPro" id="IPR011032">
    <property type="entry name" value="GroES-like_sf"/>
</dbReference>
<dbReference type="STRING" id="1452487.AVW16_04865"/>
<dbReference type="EMBL" id="LQQU01000003">
    <property type="protein sequence ID" value="KZE35119.1"/>
    <property type="molecule type" value="Genomic_DNA"/>
</dbReference>